<gene>
    <name evidence="2" type="ORF">F8163_22720</name>
</gene>
<keyword evidence="1" id="KW-1133">Transmembrane helix</keyword>
<comment type="caution">
    <text evidence="2">The sequence shown here is derived from an EMBL/GenBank/DDBJ whole genome shotgun (WGS) entry which is preliminary data.</text>
</comment>
<reference evidence="2 3" key="1">
    <citation type="submission" date="2019-10" db="EMBL/GenBank/DDBJ databases">
        <title>Bacillus from the desert of Cuatro Cinegas, Coahuila.</title>
        <authorList>
            <person name="Olmedo-Alvarez G."/>
            <person name="Saldana S."/>
            <person name="Barcelo D."/>
        </authorList>
    </citation>
    <scope>NUCLEOTIDE SEQUENCE [LARGE SCALE GENOMIC DNA]</scope>
    <source>
        <strain evidence="2 3">CH155b_5T</strain>
    </source>
</reference>
<proteinExistence type="predicted"/>
<name>A0A7V7S5K7_9BACI</name>
<evidence type="ECO:0000313" key="3">
    <source>
        <dbReference type="Proteomes" id="UP000470409"/>
    </source>
</evidence>
<evidence type="ECO:0000256" key="1">
    <source>
        <dbReference type="SAM" id="Phobius"/>
    </source>
</evidence>
<dbReference type="AlphaFoldDB" id="A0A7V7S5K7"/>
<evidence type="ECO:0000313" key="2">
    <source>
        <dbReference type="EMBL" id="KAB2441562.1"/>
    </source>
</evidence>
<feature type="transmembrane region" description="Helical" evidence="1">
    <location>
        <begin position="20"/>
        <end position="38"/>
    </location>
</feature>
<dbReference type="EMBL" id="WBPG01000026">
    <property type="protein sequence ID" value="KAB2441562.1"/>
    <property type="molecule type" value="Genomic_DNA"/>
</dbReference>
<dbReference type="Proteomes" id="UP000470409">
    <property type="component" value="Unassembled WGS sequence"/>
</dbReference>
<sequence>MNKLNTITAYIDNYANKLSVWAAYCNFLFSLFFFKNALDFHRKLWCDETFDFEIFQILSWMVMNRYLIIKRQEHFVHIKYVLTFDFITNLLCLNLCGLKRMCLSSCFRKGEYDRK</sequence>
<protein>
    <submittedName>
        <fullName evidence="2">Uncharacterized protein</fullName>
    </submittedName>
</protein>
<organism evidence="2 3">
    <name type="scientific">Bacillus luti</name>
    <dbReference type="NCBI Taxonomy" id="2026191"/>
    <lineage>
        <taxon>Bacteria</taxon>
        <taxon>Bacillati</taxon>
        <taxon>Bacillota</taxon>
        <taxon>Bacilli</taxon>
        <taxon>Bacillales</taxon>
        <taxon>Bacillaceae</taxon>
        <taxon>Bacillus</taxon>
        <taxon>Bacillus cereus group</taxon>
    </lineage>
</organism>
<feature type="transmembrane region" description="Helical" evidence="1">
    <location>
        <begin position="50"/>
        <end position="68"/>
    </location>
</feature>
<accession>A0A7V7S5K7</accession>
<keyword evidence="1" id="KW-0472">Membrane</keyword>
<keyword evidence="1" id="KW-0812">Transmembrane</keyword>